<gene>
    <name evidence="6" type="ORF">CAL20_15925</name>
</gene>
<dbReference type="AlphaFoldDB" id="A0A261U534"/>
<dbReference type="Pfam" id="PF03466">
    <property type="entry name" value="LysR_substrate"/>
    <property type="match status" value="1"/>
</dbReference>
<dbReference type="PRINTS" id="PR00039">
    <property type="entry name" value="HTHLYSR"/>
</dbReference>
<keyword evidence="4" id="KW-0804">Transcription</keyword>
<dbReference type="RefSeq" id="WP_094822143.1">
    <property type="nucleotide sequence ID" value="NZ_NEVO01000008.1"/>
</dbReference>
<dbReference type="CDD" id="cd05466">
    <property type="entry name" value="PBP2_LTTR_substrate"/>
    <property type="match status" value="1"/>
</dbReference>
<evidence type="ECO:0000256" key="1">
    <source>
        <dbReference type="ARBA" id="ARBA00009437"/>
    </source>
</evidence>
<feature type="domain" description="HTH lysR-type" evidence="5">
    <location>
        <begin position="1"/>
        <end position="58"/>
    </location>
</feature>
<reference evidence="6 7" key="1">
    <citation type="submission" date="2017-05" db="EMBL/GenBank/DDBJ databases">
        <title>Complete and WGS of Bordetella genogroups.</title>
        <authorList>
            <person name="Spilker T."/>
            <person name="LiPuma J."/>
        </authorList>
    </citation>
    <scope>NUCLEOTIDE SEQUENCE [LARGE SCALE GENOMIC DNA]</scope>
    <source>
        <strain evidence="6 7">AU9919</strain>
    </source>
</reference>
<dbReference type="Proteomes" id="UP000216885">
    <property type="component" value="Unassembled WGS sequence"/>
</dbReference>
<keyword evidence="2" id="KW-0805">Transcription regulation</keyword>
<dbReference type="GO" id="GO:0003700">
    <property type="term" value="F:DNA-binding transcription factor activity"/>
    <property type="evidence" value="ECO:0007669"/>
    <property type="project" value="InterPro"/>
</dbReference>
<dbReference type="PANTHER" id="PTHR30126:SF94">
    <property type="entry name" value="LYSR FAMILY TRANSCRIPTIONAL REGULATOR"/>
    <property type="match status" value="1"/>
</dbReference>
<accession>A0A261U534</accession>
<dbReference type="Pfam" id="PF00126">
    <property type="entry name" value="HTH_1"/>
    <property type="match status" value="1"/>
</dbReference>
<organism evidence="6 7">
    <name type="scientific">Bordetella genomosp. 4</name>
    <dbReference type="NCBI Taxonomy" id="463044"/>
    <lineage>
        <taxon>Bacteria</taxon>
        <taxon>Pseudomonadati</taxon>
        <taxon>Pseudomonadota</taxon>
        <taxon>Betaproteobacteria</taxon>
        <taxon>Burkholderiales</taxon>
        <taxon>Alcaligenaceae</taxon>
        <taxon>Bordetella</taxon>
    </lineage>
</organism>
<evidence type="ECO:0000256" key="3">
    <source>
        <dbReference type="ARBA" id="ARBA00023125"/>
    </source>
</evidence>
<evidence type="ECO:0000313" key="7">
    <source>
        <dbReference type="Proteomes" id="UP000216885"/>
    </source>
</evidence>
<name>A0A261U534_9BORD</name>
<dbReference type="InterPro" id="IPR000847">
    <property type="entry name" value="LysR_HTH_N"/>
</dbReference>
<dbReference type="InterPro" id="IPR017724">
    <property type="entry name" value="Tscrpt_reg_LysR"/>
</dbReference>
<keyword evidence="3" id="KW-0238">DNA-binding</keyword>
<evidence type="ECO:0000313" key="6">
    <source>
        <dbReference type="EMBL" id="OZI56999.1"/>
    </source>
</evidence>
<proteinExistence type="inferred from homology"/>
<keyword evidence="7" id="KW-1185">Reference proteome</keyword>
<sequence>MLVAELKSFYAVARWGTVTKAAAQLGISQPTVTGQLRQLESRYGIELFYRHGRSMHLSDAGQRLMPLAEKLVQQETEIDFWLRDASDLREGHLRVGATGPFYIMDTVQRYSQRYPGIDLTLTIGNSQAMLQALQDYRIEVATSSYLSEEKHFYRRMIAADPLRIVTHREHPLARRSQVQLSDLSHYALLLREPGSMTRKLTESALEAAGVTVGRVLEIGSRESIRQAILCDLGISLIPSREAPTHPDLVTLDITDATIVMNEYLYCLRERQPVQLIARFLEMAPTAG</sequence>
<dbReference type="GO" id="GO:0000976">
    <property type="term" value="F:transcription cis-regulatory region binding"/>
    <property type="evidence" value="ECO:0007669"/>
    <property type="project" value="TreeGrafter"/>
</dbReference>
<dbReference type="Gene3D" id="3.40.190.290">
    <property type="match status" value="1"/>
</dbReference>
<dbReference type="OrthoDB" id="9786526at2"/>
<evidence type="ECO:0000259" key="5">
    <source>
        <dbReference type="PROSITE" id="PS50931"/>
    </source>
</evidence>
<dbReference type="NCBIfam" id="TIGR03339">
    <property type="entry name" value="phn_lysR"/>
    <property type="match status" value="1"/>
</dbReference>
<dbReference type="SUPFAM" id="SSF53850">
    <property type="entry name" value="Periplasmic binding protein-like II"/>
    <property type="match status" value="1"/>
</dbReference>
<evidence type="ECO:0000256" key="4">
    <source>
        <dbReference type="ARBA" id="ARBA00023163"/>
    </source>
</evidence>
<dbReference type="PROSITE" id="PS50931">
    <property type="entry name" value="HTH_LYSR"/>
    <property type="match status" value="1"/>
</dbReference>
<evidence type="ECO:0000256" key="2">
    <source>
        <dbReference type="ARBA" id="ARBA00023015"/>
    </source>
</evidence>
<dbReference type="EMBL" id="NEVQ01000013">
    <property type="protein sequence ID" value="OZI56999.1"/>
    <property type="molecule type" value="Genomic_DNA"/>
</dbReference>
<dbReference type="InterPro" id="IPR005119">
    <property type="entry name" value="LysR_subst-bd"/>
</dbReference>
<comment type="caution">
    <text evidence="6">The sequence shown here is derived from an EMBL/GenBank/DDBJ whole genome shotgun (WGS) entry which is preliminary data.</text>
</comment>
<dbReference type="SUPFAM" id="SSF46785">
    <property type="entry name" value="Winged helix' DNA-binding domain"/>
    <property type="match status" value="1"/>
</dbReference>
<dbReference type="InterPro" id="IPR036388">
    <property type="entry name" value="WH-like_DNA-bd_sf"/>
</dbReference>
<protein>
    <submittedName>
        <fullName evidence="6">LysR family transcriptional regulator</fullName>
    </submittedName>
</protein>
<dbReference type="Gene3D" id="1.10.10.10">
    <property type="entry name" value="Winged helix-like DNA-binding domain superfamily/Winged helix DNA-binding domain"/>
    <property type="match status" value="1"/>
</dbReference>
<comment type="similarity">
    <text evidence="1">Belongs to the LysR transcriptional regulatory family.</text>
</comment>
<dbReference type="PANTHER" id="PTHR30126">
    <property type="entry name" value="HTH-TYPE TRANSCRIPTIONAL REGULATOR"/>
    <property type="match status" value="1"/>
</dbReference>
<dbReference type="InterPro" id="IPR036390">
    <property type="entry name" value="WH_DNA-bd_sf"/>
</dbReference>